<evidence type="ECO:0008006" key="3">
    <source>
        <dbReference type="Google" id="ProtNLM"/>
    </source>
</evidence>
<dbReference type="Proteomes" id="UP000264605">
    <property type="component" value="Chromosome"/>
</dbReference>
<accession>A0AAD0RZN9</accession>
<dbReference type="AlphaFoldDB" id="A0AAD0RZN9"/>
<dbReference type="RefSeq" id="WP_118844281.1">
    <property type="nucleotide sequence ID" value="NZ_CP032090.1"/>
</dbReference>
<dbReference type="EMBL" id="CP032090">
    <property type="protein sequence ID" value="AXV65252.1"/>
    <property type="molecule type" value="Genomic_DNA"/>
</dbReference>
<dbReference type="KEGG" id="pdj:D0907_08215"/>
<sequence>MNKPKLDLRALPYGLRKLVEILGVDKTIALLTEHQGQMFYIPRKPTANHEAVKIFGIELVQALVDEYENKHYQMPMLHKVLQQIRNQEICYALDNKTCSIQQLVKRFKITRQQVSSIYSTYQEERANETQLNLL</sequence>
<dbReference type="SUPFAM" id="SSF46689">
    <property type="entry name" value="Homeodomain-like"/>
    <property type="match status" value="1"/>
</dbReference>
<organism evidence="1 2">
    <name type="scientific">Pseudoalteromonas lipolytica</name>
    <dbReference type="NCBI Taxonomy" id="570156"/>
    <lineage>
        <taxon>Bacteria</taxon>
        <taxon>Pseudomonadati</taxon>
        <taxon>Pseudomonadota</taxon>
        <taxon>Gammaproteobacteria</taxon>
        <taxon>Alteromonadales</taxon>
        <taxon>Pseudoalteromonadaceae</taxon>
        <taxon>Pseudoalteromonas</taxon>
    </lineage>
</organism>
<evidence type="ECO:0000313" key="2">
    <source>
        <dbReference type="Proteomes" id="UP000264605"/>
    </source>
</evidence>
<dbReference type="InterPro" id="IPR009057">
    <property type="entry name" value="Homeodomain-like_sf"/>
</dbReference>
<dbReference type="GeneID" id="99505441"/>
<reference evidence="1 2" key="1">
    <citation type="submission" date="2018-08" db="EMBL/GenBank/DDBJ databases">
        <title>Draft genome sequence of Pseudoalteromonas donghaensis HJ51.</title>
        <authorList>
            <person name="Oh J."/>
            <person name="Roh D."/>
        </authorList>
    </citation>
    <scope>NUCLEOTIDE SEQUENCE [LARGE SCALE GENOMIC DNA]</scope>
    <source>
        <strain evidence="1 2">HJ51</strain>
    </source>
</reference>
<evidence type="ECO:0000313" key="1">
    <source>
        <dbReference type="EMBL" id="AXV65252.1"/>
    </source>
</evidence>
<proteinExistence type="predicted"/>
<name>A0AAD0RZN9_9GAMM</name>
<gene>
    <name evidence="1" type="ORF">D0907_08215</name>
</gene>
<protein>
    <recommendedName>
        <fullName evidence="3">Mor transcription activator domain-containing protein</fullName>
    </recommendedName>
</protein>